<dbReference type="CDD" id="cd00085">
    <property type="entry name" value="HNHc"/>
    <property type="match status" value="1"/>
</dbReference>
<dbReference type="SMART" id="SM00507">
    <property type="entry name" value="HNHc"/>
    <property type="match status" value="1"/>
</dbReference>
<dbReference type="InterPro" id="IPR003615">
    <property type="entry name" value="HNH_nuc"/>
</dbReference>
<dbReference type="GO" id="GO:0008270">
    <property type="term" value="F:zinc ion binding"/>
    <property type="evidence" value="ECO:0007669"/>
    <property type="project" value="InterPro"/>
</dbReference>
<dbReference type="GO" id="GO:0004519">
    <property type="term" value="F:endonuclease activity"/>
    <property type="evidence" value="ECO:0007669"/>
    <property type="project" value="UniProtKB-KW"/>
</dbReference>
<reference evidence="2" key="1">
    <citation type="submission" date="2008-06" db="EMBL/GenBank/DDBJ databases">
        <title>Complete sequence of Chlorobium phaeobacteroides BS1.</title>
        <authorList>
            <consortium name="US DOE Joint Genome Institute"/>
            <person name="Lucas S."/>
            <person name="Copeland A."/>
            <person name="Lapidus A."/>
            <person name="Glavina del Rio T."/>
            <person name="Dalin E."/>
            <person name="Tice H."/>
            <person name="Bruce D."/>
            <person name="Goodwin L."/>
            <person name="Pitluck S."/>
            <person name="Schmutz J."/>
            <person name="Larimer F."/>
            <person name="Land M."/>
            <person name="Hauser L."/>
            <person name="Kyrpides N."/>
            <person name="Ovchinnikova G."/>
            <person name="Li T."/>
            <person name="Liu Z."/>
            <person name="Zhao F."/>
            <person name="Overmann J."/>
            <person name="Bryant D.A."/>
            <person name="Richardson P."/>
        </authorList>
    </citation>
    <scope>NUCLEOTIDE SEQUENCE [LARGE SCALE GENOMIC DNA]</scope>
    <source>
        <strain evidence="2">BS1</strain>
    </source>
</reference>
<dbReference type="HOGENOM" id="CLU_099824_3_0_10"/>
<dbReference type="PANTHER" id="PTHR33877:SF2">
    <property type="entry name" value="OS07G0170200 PROTEIN"/>
    <property type="match status" value="1"/>
</dbReference>
<feature type="domain" description="HNH nuclease" evidence="1">
    <location>
        <begin position="74"/>
        <end position="125"/>
    </location>
</feature>
<protein>
    <submittedName>
        <fullName evidence="2">HNH endonuclease</fullName>
    </submittedName>
</protein>
<proteinExistence type="predicted"/>
<dbReference type="PANTHER" id="PTHR33877">
    <property type="entry name" value="SLL1193 PROTEIN"/>
    <property type="match status" value="1"/>
</dbReference>
<keyword evidence="2" id="KW-0255">Endonuclease</keyword>
<evidence type="ECO:0000259" key="1">
    <source>
        <dbReference type="SMART" id="SM00507"/>
    </source>
</evidence>
<dbReference type="EMBL" id="CP001101">
    <property type="protein sequence ID" value="ACE03150.1"/>
    <property type="molecule type" value="Genomic_DNA"/>
</dbReference>
<dbReference type="STRING" id="331678.Cphamn1_0175"/>
<dbReference type="InterPro" id="IPR002711">
    <property type="entry name" value="HNH"/>
</dbReference>
<gene>
    <name evidence="2" type="ordered locus">Cphamn1_0175</name>
</gene>
<evidence type="ECO:0000313" key="2">
    <source>
        <dbReference type="EMBL" id="ACE03150.1"/>
    </source>
</evidence>
<organism evidence="2">
    <name type="scientific">Chlorobium phaeobacteroides (strain BS1)</name>
    <dbReference type="NCBI Taxonomy" id="331678"/>
    <lineage>
        <taxon>Bacteria</taxon>
        <taxon>Pseudomonadati</taxon>
        <taxon>Chlorobiota</taxon>
        <taxon>Chlorobiia</taxon>
        <taxon>Chlorobiales</taxon>
        <taxon>Chlorobiaceae</taxon>
        <taxon>Chlorobium/Pelodictyon group</taxon>
        <taxon>Chlorobium</taxon>
    </lineage>
</organism>
<name>B3EKH2_CHLPB</name>
<dbReference type="GO" id="GO:0003676">
    <property type="term" value="F:nucleic acid binding"/>
    <property type="evidence" value="ECO:0007669"/>
    <property type="project" value="InterPro"/>
</dbReference>
<keyword evidence="2" id="KW-0540">Nuclease</keyword>
<dbReference type="OrthoDB" id="9802901at2"/>
<dbReference type="AlphaFoldDB" id="B3EKH2"/>
<dbReference type="KEGG" id="cpb:Cphamn1_0175"/>
<dbReference type="Gene3D" id="1.10.30.50">
    <property type="match status" value="1"/>
</dbReference>
<dbReference type="InterPro" id="IPR052892">
    <property type="entry name" value="NA-targeting_endonuclease"/>
</dbReference>
<dbReference type="Pfam" id="PF01844">
    <property type="entry name" value="HNH"/>
    <property type="match status" value="1"/>
</dbReference>
<dbReference type="eggNOG" id="COG1403">
    <property type="taxonomic scope" value="Bacteria"/>
</dbReference>
<accession>B3EKH2</accession>
<keyword evidence="2" id="KW-0378">Hydrolase</keyword>
<sequence>MSLRRTKVLVLNSSYEPLTICDAQKAIILLFCGKAVSVAHHPERFVCTVSESFPLPSIVRLNVFVRVPYKHIMLTRKNIFRRDNFQCQYCGTCGTPLTIDHMTPRSQGGEDSWENLVTACGPCNTKKGNRTPQEARMIPQKKPIRPSHIMLMRKFITTVSEDWKPYLFMASS</sequence>